<evidence type="ECO:0000313" key="1">
    <source>
        <dbReference type="EMBL" id="CAI3971406.1"/>
    </source>
</evidence>
<protein>
    <submittedName>
        <fullName evidence="1">Tail protein</fullName>
    </submittedName>
</protein>
<reference evidence="1" key="1">
    <citation type="submission" date="2022-10" db="EMBL/GenBank/DDBJ databases">
        <authorList>
            <person name="Meaden S."/>
        </authorList>
    </citation>
    <scope>NUCLEOTIDE SEQUENCE</scope>
</reference>
<dbReference type="Pfam" id="PF25675">
    <property type="entry name" value="Phage_nozzle"/>
    <property type="match status" value="1"/>
</dbReference>
<dbReference type="EMBL" id="OX359471">
    <property type="protein sequence ID" value="CAI3971406.1"/>
    <property type="molecule type" value="Genomic_DNA"/>
</dbReference>
<dbReference type="InterPro" id="IPR058003">
    <property type="entry name" value="Phage_gp12"/>
</dbReference>
<accession>A0A9N6ZHV3</accession>
<gene>
    <name evidence="1" type="ORF">VAC51_00056</name>
</gene>
<organism evidence="1">
    <name type="scientific">Variovorax phage VAC_51</name>
    <dbReference type="NCBI Taxonomy" id="2985242"/>
    <lineage>
        <taxon>Viruses</taxon>
        <taxon>Duplodnaviria</taxon>
        <taxon>Heunggongvirae</taxon>
        <taxon>Uroviricota</taxon>
        <taxon>Caudoviricetes</taxon>
        <taxon>Autographivirales</taxon>
        <taxon>Autoscriptoviridae</taxon>
        <taxon>Trelivelvirus</taxon>
        <taxon>Trelivelvirus VAC51</taxon>
    </lineage>
</organism>
<proteinExistence type="predicted"/>
<name>A0A9N6ZHV3_9CAUD</name>
<sequence length="786" mass="84910">MAAFEGSQKNMLQGVSQQLQRERLEGQVSSQMNMLSDVVTGVRRRPGAEVQTIRNDITNAMPKQIVAWDGDLAGQRIKVLLNGVDGVLRIFDPEWNELSSFTNSYFQFANRTDIQHTITADKMYVLNRSKVPFVATRSSSTNNTRKGFFFIKSGTFATRYAVTVSDSGAAFTAEYTTPEANIAGAAAQSTPEYINARLAEQVAGAFGGSWGVAASGSYTYVMTASPGCRVTTNNSASFVGVSNQQYVQQISDLPSRLPSAGDGLVIAVGSVATPTYYRFNFGTGVWQEGPKEGSATSLGNMPPYVFVNSGGAWALGSDYEGRLAGDDNTNPDPSFLNYGIDGIGSFQGRLVLLNGSKVNMSASNKPQRFWRSTIETVLVSDPIEVGASANSSAAYQYCVPFNKDLLLFSEKYQALVPGGGSILGPANATVVVTSTYESDMSSAPLPLGRTVMFPAPRSKDFFGLMEMLPSPYTDSQYVSSDVTAHLPKYLNGRCRFSVSSSVSGIGLFASSTDLRTLVVHEYTWDGDEKAQQAWHKWTFPYDIADAFFAGSEINLIFVNNGHLLVATIDPRIGTLTADAERRPFLDIYAPASVVKTDSDPTVGGTVTISANLVGFDPLWYSKARLADRAIELLGEEVGIDQRIAPNTLVTVPSFGEGEVTMGIPYRSSISPSMPMVKDSNGVVISANKLTLLRFMIGTANSSEYEAIVSDSGDDSGDTQEDMATLYWGSADLDLGDPRISTESTAILPCRTNAATTTVILFTESLGELNLISLEYVCRYNQKLKRR</sequence>